<evidence type="ECO:0000313" key="4">
    <source>
        <dbReference type="Proteomes" id="UP000317557"/>
    </source>
</evidence>
<keyword evidence="1" id="KW-0732">Signal</keyword>
<dbReference type="InterPro" id="IPR026444">
    <property type="entry name" value="Secre_tail"/>
</dbReference>
<evidence type="ECO:0000256" key="1">
    <source>
        <dbReference type="SAM" id="SignalP"/>
    </source>
</evidence>
<organism evidence="3 4">
    <name type="scientific">Gracilimonas mengyeensis</name>
    <dbReference type="NCBI Taxonomy" id="1302730"/>
    <lineage>
        <taxon>Bacteria</taxon>
        <taxon>Pseudomonadati</taxon>
        <taxon>Balneolota</taxon>
        <taxon>Balneolia</taxon>
        <taxon>Balneolales</taxon>
        <taxon>Balneolaceae</taxon>
        <taxon>Gracilimonas</taxon>
    </lineage>
</organism>
<proteinExistence type="predicted"/>
<feature type="domain" description="Secretion system C-terminal sorting" evidence="2">
    <location>
        <begin position="818"/>
        <end position="893"/>
    </location>
</feature>
<evidence type="ECO:0000313" key="3">
    <source>
        <dbReference type="EMBL" id="SMO83935.1"/>
    </source>
</evidence>
<dbReference type="RefSeq" id="WP_142455231.1">
    <property type="nucleotide sequence ID" value="NZ_FXTP01000012.1"/>
</dbReference>
<protein>
    <submittedName>
        <fullName evidence="3">Por secretion system C-terminal sorting domain-containing protein</fullName>
    </submittedName>
</protein>
<feature type="chain" id="PRO_5022156271" evidence="1">
    <location>
        <begin position="25"/>
        <end position="896"/>
    </location>
</feature>
<reference evidence="3 4" key="1">
    <citation type="submission" date="2017-05" db="EMBL/GenBank/DDBJ databases">
        <authorList>
            <person name="Varghese N."/>
            <person name="Submissions S."/>
        </authorList>
    </citation>
    <scope>NUCLEOTIDE SEQUENCE [LARGE SCALE GENOMIC DNA]</scope>
    <source>
        <strain evidence="3 4">DSM 21985</strain>
    </source>
</reference>
<feature type="signal peptide" evidence="1">
    <location>
        <begin position="1"/>
        <end position="24"/>
    </location>
</feature>
<dbReference type="Proteomes" id="UP000317557">
    <property type="component" value="Unassembled WGS sequence"/>
</dbReference>
<keyword evidence="4" id="KW-1185">Reference proteome</keyword>
<accession>A0A521EJ55</accession>
<dbReference type="OrthoDB" id="1522095at2"/>
<dbReference type="EMBL" id="FXTP01000012">
    <property type="protein sequence ID" value="SMO83935.1"/>
    <property type="molecule type" value="Genomic_DNA"/>
</dbReference>
<dbReference type="Pfam" id="PF18962">
    <property type="entry name" value="Por_Secre_tail"/>
    <property type="match status" value="1"/>
</dbReference>
<evidence type="ECO:0000259" key="2">
    <source>
        <dbReference type="Pfam" id="PF18962"/>
    </source>
</evidence>
<dbReference type="SUPFAM" id="SSF56935">
    <property type="entry name" value="Porins"/>
    <property type="match status" value="1"/>
</dbReference>
<dbReference type="Gene3D" id="2.60.40.4070">
    <property type="match status" value="1"/>
</dbReference>
<dbReference type="NCBIfam" id="TIGR04183">
    <property type="entry name" value="Por_Secre_tail"/>
    <property type="match status" value="1"/>
</dbReference>
<name>A0A521EJ55_9BACT</name>
<sequence>MKKNLLLSISTVLLLAGLAMPVLAQEHISIKELNTYPEPLESATDVTNHPLADSVVTITAVIQSYPRSSGNRSYNSSDNSIGSIQVFVIDTAAASQGRAGMSMMINESFSDEMEELETLNRGDIVNLTGSLSFFFNGAQFGIAPDGISYVGNVNLDYPEYAGLLEPWEVDLTEINIANDDGTFQMNLDNYETYAHSYIKVSNGVISNVSLGSRVDYSVNADGTRIYGYDTSLRYRNDRPTYRTVEGTHDYNWRRAEDGDFEPPVGALANVSGFLTLSGDDPDGVLAPSAEELWSINPFEDGVLWRQNSAGEDIRLVDGENGFEWPNDFEITGLPPVATSFTATPDTSIVGSGVEVSFSLTAEGPVGDVGIDSVKVFYQAGTQDSSYVLDTSNNEEFTGSLPAFPEFTAVSYYFEIYSDDGLTGRYPTSGNEGFFVLDDAVNSIELVQRTTDGGIGASSLADKGVVPTDITATVAAGAADDGFIAIQDRAAKWSGIFVEIDDNTGILERGDRIQINELTVFENYGLTVATLNDFSVLDQANTQVDTLAVSVLTQDVTSIPGIEEYEGVFLSFSDVKVTTNQADGGSDYGEWEIGSRQGGDASVDTLEAGEGLRINDDFDFGSPDISSTLNEYVKVGAQIDEVKGFLQYSFGDPKLVLRSLEDITGDNWTYPRTDFSLESPSDNAEVTVTSDVEATWQASQDFDGNNVTYEWVLYSAADTTEIIAVTSDDEGAAAQATLPYETVDGLLENLGLNEGESEDFLWNVRISDGADTLAVSQGYEIETNSFTPLYYTLTLEKGGPVSNEMEGGIPQTYDLKQNYPNPFNPTTKITFDLPEATQVELHVYDMLGRRVATIMNDRMTAGTHSLNFDATRLASGMYVYQIKAGSFASTRKMMLIK</sequence>
<gene>
    <name evidence="3" type="ORF">SAMN06265219_11280</name>
</gene>
<dbReference type="AlphaFoldDB" id="A0A521EJ55"/>